<protein>
    <submittedName>
        <fullName evidence="1">Uncharacterized protein</fullName>
    </submittedName>
</protein>
<evidence type="ECO:0000313" key="2">
    <source>
        <dbReference type="Proteomes" id="UP001501444"/>
    </source>
</evidence>
<gene>
    <name evidence="1" type="ORF">GCM10010170_104850</name>
</gene>
<proteinExistence type="predicted"/>
<keyword evidence="2" id="KW-1185">Reference proteome</keyword>
<accession>A0ABP5V1V6</accession>
<dbReference type="Proteomes" id="UP001501444">
    <property type="component" value="Unassembled WGS sequence"/>
</dbReference>
<reference evidence="2" key="1">
    <citation type="journal article" date="2019" name="Int. J. Syst. Evol. Microbiol.">
        <title>The Global Catalogue of Microorganisms (GCM) 10K type strain sequencing project: providing services to taxonomists for standard genome sequencing and annotation.</title>
        <authorList>
            <consortium name="The Broad Institute Genomics Platform"/>
            <consortium name="The Broad Institute Genome Sequencing Center for Infectious Disease"/>
            <person name="Wu L."/>
            <person name="Ma J."/>
        </authorList>
    </citation>
    <scope>NUCLEOTIDE SEQUENCE [LARGE SCALE GENOMIC DNA]</scope>
    <source>
        <strain evidence="2">JCM 3272</strain>
    </source>
</reference>
<organism evidence="1 2">
    <name type="scientific">Dactylosporangium salmoneum</name>
    <dbReference type="NCBI Taxonomy" id="53361"/>
    <lineage>
        <taxon>Bacteria</taxon>
        <taxon>Bacillati</taxon>
        <taxon>Actinomycetota</taxon>
        <taxon>Actinomycetes</taxon>
        <taxon>Micromonosporales</taxon>
        <taxon>Micromonosporaceae</taxon>
        <taxon>Dactylosporangium</taxon>
    </lineage>
</organism>
<evidence type="ECO:0000313" key="1">
    <source>
        <dbReference type="EMBL" id="GAA2392246.1"/>
    </source>
</evidence>
<sequence length="98" mass="11359">MCGRLITADARFATVVSILHKIGHRDGALTIREWWSFCAEGERVHEDFEQAWAKFVQEFSVDTWGEVDENLCAMIDAAIARFDQLVARFPNEERLIDW</sequence>
<name>A0ABP5V1V6_9ACTN</name>
<dbReference type="EMBL" id="BAAARV010000128">
    <property type="protein sequence ID" value="GAA2392246.1"/>
    <property type="molecule type" value="Genomic_DNA"/>
</dbReference>
<comment type="caution">
    <text evidence="1">The sequence shown here is derived from an EMBL/GenBank/DDBJ whole genome shotgun (WGS) entry which is preliminary data.</text>
</comment>